<keyword evidence="3" id="KW-1185">Reference proteome</keyword>
<dbReference type="Proteomes" id="UP000565441">
    <property type="component" value="Unassembled WGS sequence"/>
</dbReference>
<feature type="region of interest" description="Disordered" evidence="1">
    <location>
        <begin position="231"/>
        <end position="266"/>
    </location>
</feature>
<name>A0A8H5HAQ0_9AGAR</name>
<dbReference type="EMBL" id="JAACJP010000015">
    <property type="protein sequence ID" value="KAF5379833.1"/>
    <property type="molecule type" value="Genomic_DNA"/>
</dbReference>
<evidence type="ECO:0000313" key="2">
    <source>
        <dbReference type="EMBL" id="KAF5379833.1"/>
    </source>
</evidence>
<feature type="compositionally biased region" description="Basic and acidic residues" evidence="1">
    <location>
        <begin position="239"/>
        <end position="253"/>
    </location>
</feature>
<sequence>MQHNNAALRHLMTGLTTESRHDVCKIFLAMDTRFKTASSSTGGDIGLLVKGWAEHVQYVRRAEPVLAATCTPAAALGQLPFFRSIYLDVDNLIKGLAKRANLDVDDLIDAYLRRSPHLVDQGPDSRKASRAVDAVPIDRVKVAKALVEELVTQLKKEGFESTVLMADMRSRADENRGQVVSSEGLTGYWEERVCFSEQKAVMLAACHARLRMIHAYTDVQRNAEVAEGMTRSVPALPSDSHKAEQGDAKDRHWTAFATASGDTPEV</sequence>
<dbReference type="AlphaFoldDB" id="A0A8H5HAQ0"/>
<evidence type="ECO:0000313" key="3">
    <source>
        <dbReference type="Proteomes" id="UP000565441"/>
    </source>
</evidence>
<gene>
    <name evidence="2" type="ORF">D9615_005843</name>
</gene>
<evidence type="ECO:0000256" key="1">
    <source>
        <dbReference type="SAM" id="MobiDB-lite"/>
    </source>
</evidence>
<reference evidence="2 3" key="1">
    <citation type="journal article" date="2020" name="ISME J.">
        <title>Uncovering the hidden diversity of litter-decomposition mechanisms in mushroom-forming fungi.</title>
        <authorList>
            <person name="Floudas D."/>
            <person name="Bentzer J."/>
            <person name="Ahren D."/>
            <person name="Johansson T."/>
            <person name="Persson P."/>
            <person name="Tunlid A."/>
        </authorList>
    </citation>
    <scope>NUCLEOTIDE SEQUENCE [LARGE SCALE GENOMIC DNA]</scope>
    <source>
        <strain evidence="2 3">CBS 661.87</strain>
    </source>
</reference>
<protein>
    <submittedName>
        <fullName evidence="2">Uncharacterized protein</fullName>
    </submittedName>
</protein>
<accession>A0A8H5HAQ0</accession>
<comment type="caution">
    <text evidence="2">The sequence shown here is derived from an EMBL/GenBank/DDBJ whole genome shotgun (WGS) entry which is preliminary data.</text>
</comment>
<proteinExistence type="predicted"/>
<organism evidence="2 3">
    <name type="scientific">Tricholomella constricta</name>
    <dbReference type="NCBI Taxonomy" id="117010"/>
    <lineage>
        <taxon>Eukaryota</taxon>
        <taxon>Fungi</taxon>
        <taxon>Dikarya</taxon>
        <taxon>Basidiomycota</taxon>
        <taxon>Agaricomycotina</taxon>
        <taxon>Agaricomycetes</taxon>
        <taxon>Agaricomycetidae</taxon>
        <taxon>Agaricales</taxon>
        <taxon>Tricholomatineae</taxon>
        <taxon>Lyophyllaceae</taxon>
        <taxon>Tricholomella</taxon>
    </lineage>
</organism>